<accession>A0A1V0JZN4</accession>
<sequence>MLTIHLFSCPECGYQARDCQTVRVCPRRCRDGALMYSRAVGFICRQCRLEAHTLYPGLCSRCKDQQERMKEQN</sequence>
<name>A0A1V0JZN4_HASV</name>
<organismHost>
    <name type="scientific">Helicoverpa armigera</name>
    <name type="common">Cotton bollworm</name>
    <name type="synonym">Heliothis armigera</name>
    <dbReference type="NCBI Taxonomy" id="29058"/>
</organismHost>
<evidence type="ECO:0000313" key="1">
    <source>
        <dbReference type="EMBL" id="ARD24703.1"/>
    </source>
</evidence>
<proteinExistence type="predicted"/>
<organism evidence="1">
    <name type="scientific">Helicoverpa armigera stunt virus</name>
    <name type="common">HaSV</name>
    <dbReference type="NCBI Taxonomy" id="37206"/>
    <lineage>
        <taxon>Viruses</taxon>
        <taxon>Riboviria</taxon>
        <taxon>Orthornavirae</taxon>
        <taxon>Kitrinoviricota</taxon>
        <taxon>Alsuviricetes</taxon>
        <taxon>Hepelivirales</taxon>
        <taxon>Alphatetraviridae</taxon>
        <taxon>Omegatetravirus</taxon>
        <taxon>Omegatetravirus helicoverpae</taxon>
    </lineage>
</organism>
<dbReference type="EMBL" id="KX423454">
    <property type="protein sequence ID" value="ARD24703.1"/>
    <property type="molecule type" value="Genomic_RNA"/>
</dbReference>
<protein>
    <submittedName>
        <fullName evidence="1">p8</fullName>
    </submittedName>
</protein>
<reference evidence="1" key="1">
    <citation type="submission" date="2016-06" db="EMBL/GenBank/DDBJ databases">
        <title>Helicoverpa armigera stunt virus small ORFs.</title>
        <authorList>
            <person name="de Bruyn M.-M."/>
            <person name="Dorrington R.A."/>
        </authorList>
    </citation>
    <scope>NUCLEOTIDE SEQUENCE</scope>
    <source>
        <strain evidence="1">PMDB12</strain>
    </source>
</reference>